<sequence>MKNIFISIIVPVYNVERYLRECLDSIVRLEEFSWEAILIDDGSTDSSGAICDEYAEKNHKFKVVHQSNRGVSVARNIGIELAQGDWVWFVDSDDIIIPNFIIDNIEVMNSSDYILFDFCTFRGNITSESARLLKHCSLSADSLNKNDFLLRYRCNHHQRIFYRRSLLGNKNIDGVLRFSPKIRVGEDLEFQYKYLTRCKRPVRLNAELYNYRLRDGSATQDGSYRQKNVDDLPQVLLNILQWCKMEYVQPVAWLEVRMQQMFQNLLYSASLVKDIDLKIFQSTIRILLTDFKNYGFTFPNNSKMRLAYWSVKTYFVINKAFLKAKGIKYN</sequence>
<accession>A0ABX2ARE3</accession>
<evidence type="ECO:0000313" key="5">
    <source>
        <dbReference type="Proteomes" id="UP001193734"/>
    </source>
</evidence>
<comment type="caution">
    <text evidence="4">The sequence shown here is derived from an EMBL/GenBank/DDBJ whole genome shotgun (WGS) entry which is preliminary data.</text>
</comment>
<keyword evidence="5" id="KW-1185">Reference proteome</keyword>
<name>A0ABX2ARE3_9BACT</name>
<protein>
    <submittedName>
        <fullName evidence="4">Glycosyltransferase</fullName>
    </submittedName>
</protein>
<evidence type="ECO:0000313" key="4">
    <source>
        <dbReference type="EMBL" id="NPE13282.1"/>
    </source>
</evidence>
<feature type="domain" description="Glycosyltransferase 2-like" evidence="3">
    <location>
        <begin position="7"/>
        <end position="165"/>
    </location>
</feature>
<keyword evidence="2" id="KW-0808">Transferase</keyword>
<evidence type="ECO:0000256" key="2">
    <source>
        <dbReference type="ARBA" id="ARBA00022679"/>
    </source>
</evidence>
<keyword evidence="1" id="KW-0328">Glycosyltransferase</keyword>
<dbReference type="InterPro" id="IPR001173">
    <property type="entry name" value="Glyco_trans_2-like"/>
</dbReference>
<evidence type="ECO:0000256" key="1">
    <source>
        <dbReference type="ARBA" id="ARBA00022676"/>
    </source>
</evidence>
<dbReference type="PANTHER" id="PTHR22916">
    <property type="entry name" value="GLYCOSYLTRANSFERASE"/>
    <property type="match status" value="1"/>
</dbReference>
<dbReference type="GeneID" id="82156704"/>
<dbReference type="CDD" id="cd00761">
    <property type="entry name" value="Glyco_tranf_GTA_type"/>
    <property type="match status" value="1"/>
</dbReference>
<organism evidence="4 5">
    <name type="scientific">Xylanibacter rodentium</name>
    <dbReference type="NCBI Taxonomy" id="2736289"/>
    <lineage>
        <taxon>Bacteria</taxon>
        <taxon>Pseudomonadati</taxon>
        <taxon>Bacteroidota</taxon>
        <taxon>Bacteroidia</taxon>
        <taxon>Bacteroidales</taxon>
        <taxon>Prevotellaceae</taxon>
        <taxon>Xylanibacter</taxon>
    </lineage>
</organism>
<dbReference type="EMBL" id="JABKKE010000003">
    <property type="protein sequence ID" value="NPE13282.1"/>
    <property type="molecule type" value="Genomic_DNA"/>
</dbReference>
<dbReference type="SUPFAM" id="SSF53448">
    <property type="entry name" value="Nucleotide-diphospho-sugar transferases"/>
    <property type="match status" value="1"/>
</dbReference>
<evidence type="ECO:0000259" key="3">
    <source>
        <dbReference type="Pfam" id="PF00535"/>
    </source>
</evidence>
<dbReference type="Proteomes" id="UP001193734">
    <property type="component" value="Unassembled WGS sequence"/>
</dbReference>
<dbReference type="InterPro" id="IPR029044">
    <property type="entry name" value="Nucleotide-diphossugar_trans"/>
</dbReference>
<dbReference type="PANTHER" id="PTHR22916:SF51">
    <property type="entry name" value="GLYCOSYLTRANSFERASE EPSH-RELATED"/>
    <property type="match status" value="1"/>
</dbReference>
<dbReference type="Pfam" id="PF00535">
    <property type="entry name" value="Glycos_transf_2"/>
    <property type="match status" value="1"/>
</dbReference>
<dbReference type="Gene3D" id="3.90.550.10">
    <property type="entry name" value="Spore Coat Polysaccharide Biosynthesis Protein SpsA, Chain A"/>
    <property type="match status" value="1"/>
</dbReference>
<dbReference type="RefSeq" id="WP_172175806.1">
    <property type="nucleotide sequence ID" value="NZ_CASGKG010000019.1"/>
</dbReference>
<reference evidence="4 5" key="1">
    <citation type="submission" date="2020-05" db="EMBL/GenBank/DDBJ databases">
        <title>Distinct polysaccharide utilization as determinants for interspecies competition between intestinal Prevotella spp.</title>
        <authorList>
            <person name="Galvez E.J.C."/>
            <person name="Iljazovic A."/>
            <person name="Strowig T."/>
        </authorList>
    </citation>
    <scope>NUCLEOTIDE SEQUENCE [LARGE SCALE GENOMIC DNA]</scope>
    <source>
        <strain evidence="4 5">PROD</strain>
    </source>
</reference>
<proteinExistence type="predicted"/>
<gene>
    <name evidence="4" type="ORF">HPS55_02890</name>
</gene>